<reference evidence="1 2" key="1">
    <citation type="submission" date="2018-01" db="EMBL/GenBank/DDBJ databases">
        <title>Draft Genomic Sequencing Of Potential Extraintestinal Pathogenic Escherichia coli B8S18 Isolated From Retail Chicken Skin.</title>
        <authorList>
            <person name="Xu A."/>
            <person name="Tilman S."/>
            <person name="Wisser-Parker K."/>
            <person name="Sheen S."/>
            <person name="Sommers C."/>
        </authorList>
    </citation>
    <scope>NUCLEOTIDE SEQUENCE [LARGE SCALE GENOMIC DNA]</scope>
    <source>
        <strain evidence="1 2">B8S18Com</strain>
    </source>
</reference>
<organism evidence="1 2">
    <name type="scientific">Escherichia coli</name>
    <dbReference type="NCBI Taxonomy" id="562"/>
    <lineage>
        <taxon>Bacteria</taxon>
        <taxon>Pseudomonadati</taxon>
        <taxon>Pseudomonadota</taxon>
        <taxon>Gammaproteobacteria</taxon>
        <taxon>Enterobacterales</taxon>
        <taxon>Enterobacteriaceae</taxon>
        <taxon>Escherichia</taxon>
    </lineage>
</organism>
<sequence>MTEGGNSPVVDGGVADLQLDHETTETTRSLGSKSNTQILGLTRDTQIKGIGVRISFLICEHRGRNSAFGYSLNLKQSAKLR</sequence>
<dbReference type="EMBL" id="PPHQ01000031">
    <property type="protein sequence ID" value="PNY65187.1"/>
    <property type="molecule type" value="Genomic_DNA"/>
</dbReference>
<comment type="caution">
    <text evidence="1">The sequence shown here is derived from an EMBL/GenBank/DDBJ whole genome shotgun (WGS) entry which is preliminary data.</text>
</comment>
<evidence type="ECO:0000313" key="1">
    <source>
        <dbReference type="EMBL" id="PNY65187.1"/>
    </source>
</evidence>
<proteinExistence type="predicted"/>
<accession>A0A2K3TLV5</accession>
<dbReference type="Proteomes" id="UP000236598">
    <property type="component" value="Unassembled WGS sequence"/>
</dbReference>
<protein>
    <submittedName>
        <fullName evidence="1">Uncharacterized protein</fullName>
    </submittedName>
</protein>
<evidence type="ECO:0000313" key="2">
    <source>
        <dbReference type="Proteomes" id="UP000236598"/>
    </source>
</evidence>
<dbReference type="AlphaFoldDB" id="A0A2K3TLV5"/>
<name>A0A2K3TLV5_ECOLX</name>
<gene>
    <name evidence="1" type="ORF">C2M16_24965</name>
</gene>